<feature type="region of interest" description="Disordered" evidence="3">
    <location>
        <begin position="242"/>
        <end position="261"/>
    </location>
</feature>
<dbReference type="SUPFAM" id="SSF51735">
    <property type="entry name" value="NAD(P)-binding Rossmann-fold domains"/>
    <property type="match status" value="1"/>
</dbReference>
<evidence type="ECO:0000313" key="5">
    <source>
        <dbReference type="Proteomes" id="UP000715441"/>
    </source>
</evidence>
<proteinExistence type="inferred from homology"/>
<accession>A0ABX1JE20</accession>
<dbReference type="EMBL" id="JAAXLS010000047">
    <property type="protein sequence ID" value="NKQ58033.1"/>
    <property type="molecule type" value="Genomic_DNA"/>
</dbReference>
<dbReference type="CDD" id="cd05233">
    <property type="entry name" value="SDR_c"/>
    <property type="match status" value="1"/>
</dbReference>
<reference evidence="4 5" key="1">
    <citation type="submission" date="2020-04" db="EMBL/GenBank/DDBJ databases">
        <title>Novel species.</title>
        <authorList>
            <person name="Teo W.F.A."/>
            <person name="Lipun K."/>
            <person name="Srisuk N."/>
            <person name="Duangmal K."/>
        </authorList>
    </citation>
    <scope>NUCLEOTIDE SEQUENCE [LARGE SCALE GENOMIC DNA]</scope>
    <source>
        <strain evidence="4 5">K13G38</strain>
    </source>
</reference>
<dbReference type="InterPro" id="IPR002347">
    <property type="entry name" value="SDR_fam"/>
</dbReference>
<dbReference type="PRINTS" id="PR00081">
    <property type="entry name" value="GDHRDH"/>
</dbReference>
<dbReference type="Proteomes" id="UP000715441">
    <property type="component" value="Unassembled WGS sequence"/>
</dbReference>
<dbReference type="InterPro" id="IPR036291">
    <property type="entry name" value="NAD(P)-bd_dom_sf"/>
</dbReference>
<dbReference type="Gene3D" id="3.40.50.720">
    <property type="entry name" value="NAD(P)-binding Rossmann-like Domain"/>
    <property type="match status" value="1"/>
</dbReference>
<dbReference type="InterPro" id="IPR051122">
    <property type="entry name" value="SDR_DHRS6-like"/>
</dbReference>
<dbReference type="Pfam" id="PF00106">
    <property type="entry name" value="adh_short"/>
    <property type="match status" value="1"/>
</dbReference>
<dbReference type="RefSeq" id="WP_168521470.1">
    <property type="nucleotide sequence ID" value="NZ_JAAXLS010000047.1"/>
</dbReference>
<gene>
    <name evidence="4" type="ORF">HFP15_34745</name>
</gene>
<protein>
    <submittedName>
        <fullName evidence="4">SDR family oxidoreductase</fullName>
    </submittedName>
</protein>
<comment type="similarity">
    <text evidence="1">Belongs to the short-chain dehydrogenases/reductases (SDR) family.</text>
</comment>
<evidence type="ECO:0000256" key="3">
    <source>
        <dbReference type="SAM" id="MobiDB-lite"/>
    </source>
</evidence>
<dbReference type="PANTHER" id="PTHR43477">
    <property type="entry name" value="DIHYDROANTICAPSIN 7-DEHYDROGENASE"/>
    <property type="match status" value="1"/>
</dbReference>
<evidence type="ECO:0000256" key="1">
    <source>
        <dbReference type="ARBA" id="ARBA00006484"/>
    </source>
</evidence>
<evidence type="ECO:0000256" key="2">
    <source>
        <dbReference type="ARBA" id="ARBA00023002"/>
    </source>
</evidence>
<sequence>MTGAQLEGRTAVVAGGGGGIGSAVVRLFAQHGATVHALGRNRQALAAAVPPEFLDSRHVVPHTVDVTDEEVVHECLAGIHDTTDIHVLVSVVGVNVPNRRLGDLTTRDWDAILRSNLDSCFYLIHAALPALRRTSGTGIFIGSASAYWPNGSGAAYQAAKLGLLGLTRAASYDEHTRGVRFTTISPGLVDTPHLARRATPPSATARAASLRPEDVAGACLYIASLPATVHVPEMVMLPTALQAPGKTEIPDAPSRPTSPSS</sequence>
<keyword evidence="2" id="KW-0560">Oxidoreductase</keyword>
<name>A0ABX1JE20_9PSEU</name>
<organism evidence="4 5">
    <name type="scientific">Amycolatopsis acididurans</name>
    <dbReference type="NCBI Taxonomy" id="2724524"/>
    <lineage>
        <taxon>Bacteria</taxon>
        <taxon>Bacillati</taxon>
        <taxon>Actinomycetota</taxon>
        <taxon>Actinomycetes</taxon>
        <taxon>Pseudonocardiales</taxon>
        <taxon>Pseudonocardiaceae</taxon>
        <taxon>Amycolatopsis</taxon>
    </lineage>
</organism>
<dbReference type="PANTHER" id="PTHR43477:SF1">
    <property type="entry name" value="DIHYDROANTICAPSIN 7-DEHYDROGENASE"/>
    <property type="match status" value="1"/>
</dbReference>
<evidence type="ECO:0000313" key="4">
    <source>
        <dbReference type="EMBL" id="NKQ58033.1"/>
    </source>
</evidence>
<keyword evidence="5" id="KW-1185">Reference proteome</keyword>
<comment type="caution">
    <text evidence="4">The sequence shown here is derived from an EMBL/GenBank/DDBJ whole genome shotgun (WGS) entry which is preliminary data.</text>
</comment>